<evidence type="ECO:0000313" key="2">
    <source>
        <dbReference type="Proteomes" id="UP000886520"/>
    </source>
</evidence>
<proteinExistence type="predicted"/>
<sequence>MGSTVSCGTGSTLGLWNGFDEFNGQLWSGFDMVSLDFCALSALASQAFCWLYLQQHPAKAASLPSLRTSDLKVDTYAGCKWQR</sequence>
<comment type="caution">
    <text evidence="1">The sequence shown here is derived from an EMBL/GenBank/DDBJ whole genome shotgun (WGS) entry which is preliminary data.</text>
</comment>
<protein>
    <submittedName>
        <fullName evidence="1">Uncharacterized protein</fullName>
    </submittedName>
</protein>
<dbReference type="AlphaFoldDB" id="A0A9D4U4M3"/>
<evidence type="ECO:0000313" key="1">
    <source>
        <dbReference type="EMBL" id="KAI5060987.1"/>
    </source>
</evidence>
<gene>
    <name evidence="1" type="ORF">GOP47_0023492</name>
</gene>
<accession>A0A9D4U4M3</accession>
<reference evidence="1" key="1">
    <citation type="submission" date="2021-01" db="EMBL/GenBank/DDBJ databases">
        <title>Adiantum capillus-veneris genome.</title>
        <authorList>
            <person name="Fang Y."/>
            <person name="Liao Q."/>
        </authorList>
    </citation>
    <scope>NUCLEOTIDE SEQUENCE</scope>
    <source>
        <strain evidence="1">H3</strain>
        <tissue evidence="1">Leaf</tissue>
    </source>
</reference>
<dbReference type="EMBL" id="JABFUD020000023">
    <property type="protein sequence ID" value="KAI5060987.1"/>
    <property type="molecule type" value="Genomic_DNA"/>
</dbReference>
<name>A0A9D4U4M3_ADICA</name>
<keyword evidence="2" id="KW-1185">Reference proteome</keyword>
<organism evidence="1 2">
    <name type="scientific">Adiantum capillus-veneris</name>
    <name type="common">Maidenhair fern</name>
    <dbReference type="NCBI Taxonomy" id="13818"/>
    <lineage>
        <taxon>Eukaryota</taxon>
        <taxon>Viridiplantae</taxon>
        <taxon>Streptophyta</taxon>
        <taxon>Embryophyta</taxon>
        <taxon>Tracheophyta</taxon>
        <taxon>Polypodiopsida</taxon>
        <taxon>Polypodiidae</taxon>
        <taxon>Polypodiales</taxon>
        <taxon>Pteridineae</taxon>
        <taxon>Pteridaceae</taxon>
        <taxon>Vittarioideae</taxon>
        <taxon>Adiantum</taxon>
    </lineage>
</organism>
<dbReference type="Proteomes" id="UP000886520">
    <property type="component" value="Chromosome 23"/>
</dbReference>